<dbReference type="Pfam" id="PF00448">
    <property type="entry name" value="SRP54"/>
    <property type="match status" value="1"/>
</dbReference>
<dbReference type="SUPFAM" id="SSF47364">
    <property type="entry name" value="Domain of the SRP/SRP receptor G-proteins"/>
    <property type="match status" value="1"/>
</dbReference>
<dbReference type="FunFam" id="3.40.50.300:FF:000053">
    <property type="entry name" value="Signal recognition particle receptor FtsY"/>
    <property type="match status" value="1"/>
</dbReference>
<evidence type="ECO:0000313" key="14">
    <source>
        <dbReference type="Proteomes" id="UP000288096"/>
    </source>
</evidence>
<feature type="compositionally biased region" description="Basic residues" evidence="11">
    <location>
        <begin position="91"/>
        <end position="102"/>
    </location>
</feature>
<name>A0A401G4I0_9BACT</name>
<feature type="compositionally biased region" description="Basic residues" evidence="11">
    <location>
        <begin position="200"/>
        <end position="211"/>
    </location>
</feature>
<dbReference type="FunFam" id="1.20.120.140:FF:000002">
    <property type="entry name" value="Signal recognition particle receptor FtsY"/>
    <property type="match status" value="1"/>
</dbReference>
<feature type="compositionally biased region" description="Low complexity" evidence="11">
    <location>
        <begin position="38"/>
        <end position="51"/>
    </location>
</feature>
<evidence type="ECO:0000256" key="11">
    <source>
        <dbReference type="SAM" id="MobiDB-lite"/>
    </source>
</evidence>
<dbReference type="PROSITE" id="PS00300">
    <property type="entry name" value="SRP54"/>
    <property type="match status" value="1"/>
</dbReference>
<keyword evidence="7 10" id="KW-0675">Receptor</keyword>
<comment type="caution">
    <text evidence="13">The sequence shown here is derived from an EMBL/GenBank/DDBJ whole genome shotgun (WGS) entry which is preliminary data.</text>
</comment>
<evidence type="ECO:0000256" key="8">
    <source>
        <dbReference type="ARBA" id="ARBA00048027"/>
    </source>
</evidence>
<dbReference type="SMART" id="SM00962">
    <property type="entry name" value="SRP54"/>
    <property type="match status" value="1"/>
</dbReference>
<dbReference type="PANTHER" id="PTHR43134:SF1">
    <property type="entry name" value="SIGNAL RECOGNITION PARTICLE RECEPTOR SUBUNIT ALPHA"/>
    <property type="match status" value="1"/>
</dbReference>
<dbReference type="HAMAP" id="MF_00920">
    <property type="entry name" value="FtsY"/>
    <property type="match status" value="1"/>
</dbReference>
<feature type="binding site" evidence="10">
    <location>
        <begin position="586"/>
        <end position="589"/>
    </location>
    <ligand>
        <name>GTP</name>
        <dbReference type="ChEBI" id="CHEBI:37565"/>
    </ligand>
</feature>
<evidence type="ECO:0000256" key="9">
    <source>
        <dbReference type="ARBA" id="ARBA00053570"/>
    </source>
</evidence>
<dbReference type="EC" id="3.6.5.4" evidence="10"/>
<dbReference type="InterPro" id="IPR013822">
    <property type="entry name" value="Signal_recog_particl_SRP54_hlx"/>
</dbReference>
<dbReference type="SMART" id="SM00963">
    <property type="entry name" value="SRP54_N"/>
    <property type="match status" value="1"/>
</dbReference>
<sequence>MAWFKKKKSKTDKEIAPEQESPETTDVPDAKVPESEIAGAPESEVAAPSAESAKKRKGWFGKKKKETPAETAVPEPDVSDSEDRPEEPEKKGKKKRIPKKKKSEAVAPAPETADAPEPEVAAPSAEPEKKGKKKRAPKKKKSEAIAPEPEVAAPSAEPEKKGKKKRTPKKKKSEAVAPTPEIADAPEPEVAAPSAEPEKKGKKKRTPKKKKSEAVAPAPEIADAPEPEVAAPSAEPEKKRMGWFGKKKKETPPETTVPEPDVSASEDRPEAAVPPEEPAKKVKKKRPPKKKKADAVASEVADIEPVQDEAAPAEVAAGADTLPKADPKSNDGSKGLFGRLKSGLSKTRAILTTDIDELFLGNRKIDDDLLEEIEELLITSDMGVQTTMTLMEKIQKKAAKLSGADELKQVLKDEICQLMITETAVAPTVATKPHVIMVVGVNGVGKTTTIGKLSAQFAAEGKQVMLAAADTFRAAAVEQLVIWAERAGADIVKHRQNADPAAVAFDAVEAAVARGRDIVIVDTAGRLHTQVNLMEEIKKVRRAISKKIPDAPHEILLVLDATTGQNALSQASMFNETLGITGLVLTKLDGTARGGVVVSICNSLEIPLKYIGVGEQIEDLQKFDPIQFTDALFS</sequence>
<feature type="compositionally biased region" description="Basic residues" evidence="11">
    <location>
        <begin position="130"/>
        <end position="141"/>
    </location>
</feature>
<evidence type="ECO:0000256" key="6">
    <source>
        <dbReference type="ARBA" id="ARBA00023136"/>
    </source>
</evidence>
<dbReference type="CDD" id="cd17874">
    <property type="entry name" value="FtsY"/>
    <property type="match status" value="1"/>
</dbReference>
<dbReference type="InterPro" id="IPR004390">
    <property type="entry name" value="SR_rcpt_FtsY"/>
</dbReference>
<evidence type="ECO:0000256" key="10">
    <source>
        <dbReference type="HAMAP-Rule" id="MF_00920"/>
    </source>
</evidence>
<feature type="compositionally biased region" description="Acidic residues" evidence="11">
    <location>
        <begin position="77"/>
        <end position="86"/>
    </location>
</feature>
<dbReference type="GO" id="GO:0005737">
    <property type="term" value="C:cytoplasm"/>
    <property type="evidence" value="ECO:0007669"/>
    <property type="project" value="UniProtKB-SubCell"/>
</dbReference>
<comment type="function">
    <text evidence="9">Involved in targeting and insertion of nascent membrane proteins into the cytoplasmic membrane. Acts as a receptor for the complex formed by the signal recognition particle (SRP) and the ribosome-nascent chain (RNC). Interaction with SRP-RNC leads to the transfer of the RNC complex to the Sec translocase for insertion into the membrane, the hydrolysis of GTP by both Ffh and FtsY, and the dissociation of the SRP-FtsY complex into the individual components.</text>
</comment>
<keyword evidence="2 10" id="KW-0963">Cytoplasm</keyword>
<feature type="compositionally biased region" description="Low complexity" evidence="11">
    <location>
        <begin position="214"/>
        <end position="234"/>
    </location>
</feature>
<dbReference type="GO" id="GO:0005525">
    <property type="term" value="F:GTP binding"/>
    <property type="evidence" value="ECO:0007669"/>
    <property type="project" value="UniProtKB-UniRule"/>
</dbReference>
<dbReference type="NCBIfam" id="TIGR00064">
    <property type="entry name" value="ftsY"/>
    <property type="match status" value="1"/>
</dbReference>
<comment type="similarity">
    <text evidence="10">Belongs to the GTP-binding SRP family. FtsY subfamily.</text>
</comment>
<evidence type="ECO:0000313" key="13">
    <source>
        <dbReference type="EMBL" id="GBC64126.1"/>
    </source>
</evidence>
<keyword evidence="3 10" id="KW-0547">Nucleotide-binding</keyword>
<dbReference type="GO" id="GO:0005047">
    <property type="term" value="F:signal recognition particle binding"/>
    <property type="evidence" value="ECO:0007669"/>
    <property type="project" value="TreeGrafter"/>
</dbReference>
<evidence type="ECO:0000256" key="4">
    <source>
        <dbReference type="ARBA" id="ARBA00022801"/>
    </source>
</evidence>
<evidence type="ECO:0000256" key="2">
    <source>
        <dbReference type="ARBA" id="ARBA00022490"/>
    </source>
</evidence>
<dbReference type="SUPFAM" id="SSF52540">
    <property type="entry name" value="P-loop containing nucleoside triphosphate hydrolases"/>
    <property type="match status" value="1"/>
</dbReference>
<reference evidence="14" key="1">
    <citation type="submission" date="2017-11" db="EMBL/GenBank/DDBJ databases">
        <authorList>
            <person name="Watanabe M."/>
            <person name="Kojima H."/>
        </authorList>
    </citation>
    <scope>NUCLEOTIDE SEQUENCE [LARGE SCALE GENOMIC DNA]</scope>
    <source>
        <strain evidence="14">Tokyo 01</strain>
    </source>
</reference>
<feature type="compositionally biased region" description="Low complexity" evidence="11">
    <location>
        <begin position="105"/>
        <end position="125"/>
    </location>
</feature>
<feature type="domain" description="SRP54-type proteins GTP-binding" evidence="12">
    <location>
        <begin position="607"/>
        <end position="620"/>
    </location>
</feature>
<protein>
    <recommendedName>
        <fullName evidence="10">Signal recognition particle receptor FtsY</fullName>
        <shortName evidence="10">SRP receptor</shortName>
        <ecNumber evidence="10">3.6.5.4</ecNumber>
    </recommendedName>
</protein>
<feature type="compositionally biased region" description="Basic residues" evidence="11">
    <location>
        <begin position="281"/>
        <end position="292"/>
    </location>
</feature>
<accession>A0A401G4I0</accession>
<feature type="region of interest" description="Disordered" evidence="11">
    <location>
        <begin position="1"/>
        <end position="334"/>
    </location>
</feature>
<feature type="compositionally biased region" description="Low complexity" evidence="11">
    <location>
        <begin position="308"/>
        <end position="320"/>
    </location>
</feature>
<feature type="compositionally biased region" description="Low complexity" evidence="11">
    <location>
        <begin position="180"/>
        <end position="195"/>
    </location>
</feature>
<dbReference type="Gene3D" id="1.20.120.140">
    <property type="entry name" value="Signal recognition particle SRP54, nucleotide-binding domain"/>
    <property type="match status" value="1"/>
</dbReference>
<organism evidence="13 14">
    <name type="scientific">Desulfonema ishimotonii</name>
    <dbReference type="NCBI Taxonomy" id="45657"/>
    <lineage>
        <taxon>Bacteria</taxon>
        <taxon>Pseudomonadati</taxon>
        <taxon>Thermodesulfobacteriota</taxon>
        <taxon>Desulfobacteria</taxon>
        <taxon>Desulfobacterales</taxon>
        <taxon>Desulfococcaceae</taxon>
        <taxon>Desulfonema</taxon>
    </lineage>
</organism>
<keyword evidence="1 10" id="KW-1003">Cell membrane</keyword>
<dbReference type="GO" id="GO:0006614">
    <property type="term" value="P:SRP-dependent cotranslational protein targeting to membrane"/>
    <property type="evidence" value="ECO:0007669"/>
    <property type="project" value="InterPro"/>
</dbReference>
<keyword evidence="5 10" id="KW-0342">GTP-binding</keyword>
<feature type="binding site" evidence="10">
    <location>
        <begin position="522"/>
        <end position="526"/>
    </location>
    <ligand>
        <name>GTP</name>
        <dbReference type="ChEBI" id="CHEBI:37565"/>
    </ligand>
</feature>
<dbReference type="SMART" id="SM00382">
    <property type="entry name" value="AAA"/>
    <property type="match status" value="1"/>
</dbReference>
<keyword evidence="4 10" id="KW-0378">Hydrolase</keyword>
<comment type="subunit">
    <text evidence="10">Part of the signal recognition particle protein translocation system, which is composed of SRP and FtsY.</text>
</comment>
<dbReference type="PANTHER" id="PTHR43134">
    <property type="entry name" value="SIGNAL RECOGNITION PARTICLE RECEPTOR SUBUNIT ALPHA"/>
    <property type="match status" value="1"/>
</dbReference>
<comment type="catalytic activity">
    <reaction evidence="8 10">
        <text>GTP + H2O = GDP + phosphate + H(+)</text>
        <dbReference type="Rhea" id="RHEA:19669"/>
        <dbReference type="ChEBI" id="CHEBI:15377"/>
        <dbReference type="ChEBI" id="CHEBI:15378"/>
        <dbReference type="ChEBI" id="CHEBI:37565"/>
        <dbReference type="ChEBI" id="CHEBI:43474"/>
        <dbReference type="ChEBI" id="CHEBI:58189"/>
        <dbReference type="EC" id="3.6.5.4"/>
    </reaction>
</comment>
<dbReference type="Gene3D" id="3.40.50.300">
    <property type="entry name" value="P-loop containing nucleotide triphosphate hydrolases"/>
    <property type="match status" value="1"/>
</dbReference>
<keyword evidence="14" id="KW-1185">Reference proteome</keyword>
<dbReference type="EMBL" id="BEXT01000001">
    <property type="protein sequence ID" value="GBC64126.1"/>
    <property type="molecule type" value="Genomic_DNA"/>
</dbReference>
<feature type="compositionally biased region" description="Basic residues" evidence="11">
    <location>
        <begin position="161"/>
        <end position="172"/>
    </location>
</feature>
<dbReference type="InterPro" id="IPR027417">
    <property type="entry name" value="P-loop_NTPase"/>
</dbReference>
<proteinExistence type="inferred from homology"/>
<feature type="compositionally biased region" description="Basic residues" evidence="11">
    <location>
        <begin position="54"/>
        <end position="65"/>
    </location>
</feature>
<comment type="subcellular location">
    <subcellularLocation>
        <location evidence="10">Cell membrane</location>
        <topology evidence="10">Peripheral membrane protein</topology>
        <orientation evidence="10">Cytoplasmic side</orientation>
    </subcellularLocation>
    <subcellularLocation>
        <location evidence="10">Cytoplasm</location>
    </subcellularLocation>
</comment>
<dbReference type="InterPro" id="IPR000897">
    <property type="entry name" value="SRP54_GTPase_dom"/>
</dbReference>
<dbReference type="RefSeq" id="WP_124331126.1">
    <property type="nucleotide sequence ID" value="NZ_BEXT01000001.1"/>
</dbReference>
<dbReference type="OrthoDB" id="9804720at2"/>
<dbReference type="InterPro" id="IPR042101">
    <property type="entry name" value="SRP54_N_sf"/>
</dbReference>
<dbReference type="Proteomes" id="UP000288096">
    <property type="component" value="Unassembled WGS sequence"/>
</dbReference>
<dbReference type="AlphaFoldDB" id="A0A401G4I0"/>
<evidence type="ECO:0000256" key="3">
    <source>
        <dbReference type="ARBA" id="ARBA00022741"/>
    </source>
</evidence>
<reference evidence="14" key="2">
    <citation type="submission" date="2019-01" db="EMBL/GenBank/DDBJ databases">
        <title>Genome sequence of Desulfonema ishimotonii strain Tokyo 01.</title>
        <authorList>
            <person name="Fukui M."/>
        </authorList>
    </citation>
    <scope>NUCLEOTIDE SEQUENCE [LARGE SCALE GENOMIC DNA]</scope>
    <source>
        <strain evidence="14">Tokyo 01</strain>
    </source>
</reference>
<gene>
    <name evidence="10" type="primary">ftsY</name>
    <name evidence="13" type="ORF">DENIS_5144</name>
</gene>
<feature type="compositionally biased region" description="Basic residues" evidence="11">
    <location>
        <begin position="1"/>
        <end position="10"/>
    </location>
</feature>
<dbReference type="GO" id="GO:0003924">
    <property type="term" value="F:GTPase activity"/>
    <property type="evidence" value="ECO:0007669"/>
    <property type="project" value="UniProtKB-UniRule"/>
</dbReference>
<dbReference type="InterPro" id="IPR036225">
    <property type="entry name" value="SRP/SRP_N"/>
</dbReference>
<evidence type="ECO:0000256" key="7">
    <source>
        <dbReference type="ARBA" id="ARBA00023170"/>
    </source>
</evidence>
<dbReference type="GO" id="GO:0005886">
    <property type="term" value="C:plasma membrane"/>
    <property type="evidence" value="ECO:0007669"/>
    <property type="project" value="UniProtKB-SubCell"/>
</dbReference>
<keyword evidence="6 10" id="KW-0472">Membrane</keyword>
<evidence type="ECO:0000259" key="12">
    <source>
        <dbReference type="PROSITE" id="PS00300"/>
    </source>
</evidence>
<feature type="compositionally biased region" description="Low complexity" evidence="11">
    <location>
        <begin position="144"/>
        <end position="156"/>
    </location>
</feature>
<feature type="binding site" evidence="10">
    <location>
        <begin position="440"/>
        <end position="447"/>
    </location>
    <ligand>
        <name>GTP</name>
        <dbReference type="ChEBI" id="CHEBI:37565"/>
    </ligand>
</feature>
<dbReference type="InterPro" id="IPR003593">
    <property type="entry name" value="AAA+_ATPase"/>
</dbReference>
<dbReference type="Pfam" id="PF02881">
    <property type="entry name" value="SRP54_N"/>
    <property type="match status" value="1"/>
</dbReference>
<evidence type="ECO:0000256" key="5">
    <source>
        <dbReference type="ARBA" id="ARBA00023134"/>
    </source>
</evidence>
<evidence type="ECO:0000256" key="1">
    <source>
        <dbReference type="ARBA" id="ARBA00022475"/>
    </source>
</evidence>